<dbReference type="OrthoDB" id="434648at2759"/>
<dbReference type="AlphaFoldDB" id="A0A9P3UM33"/>
<keyword evidence="1" id="KW-0436">Ligase</keyword>
<dbReference type="Gene3D" id="3.30.470.20">
    <property type="entry name" value="ATP-grasp fold, B domain"/>
    <property type="match status" value="1"/>
</dbReference>
<evidence type="ECO:0008006" key="6">
    <source>
        <dbReference type="Google" id="ProtNLM"/>
    </source>
</evidence>
<dbReference type="PANTHER" id="PTHR43585:SF2">
    <property type="entry name" value="ATP-GRASP ENZYME FSQD"/>
    <property type="match status" value="1"/>
</dbReference>
<keyword evidence="3" id="KW-0067">ATP-binding</keyword>
<dbReference type="GO" id="GO:0005524">
    <property type="term" value="F:ATP binding"/>
    <property type="evidence" value="ECO:0007669"/>
    <property type="project" value="UniProtKB-KW"/>
</dbReference>
<accession>A0A9P3UM33</accession>
<dbReference type="InterPro" id="IPR013815">
    <property type="entry name" value="ATP_grasp_subdomain_1"/>
</dbReference>
<name>A0A9P3UM33_LYOSH</name>
<dbReference type="Proteomes" id="UP001063166">
    <property type="component" value="Unassembled WGS sequence"/>
</dbReference>
<reference evidence="4" key="1">
    <citation type="submission" date="2022-07" db="EMBL/GenBank/DDBJ databases">
        <title>The genome of Lyophyllum shimeji provides insight into the initial evolution of ectomycorrhizal fungal genome.</title>
        <authorList>
            <person name="Kobayashi Y."/>
            <person name="Shibata T."/>
            <person name="Hirakawa H."/>
            <person name="Shigenobu S."/>
            <person name="Nishiyama T."/>
            <person name="Yamada A."/>
            <person name="Hasebe M."/>
            <person name="Kawaguchi M."/>
        </authorList>
    </citation>
    <scope>NUCLEOTIDE SEQUENCE</scope>
    <source>
        <strain evidence="4">AT787</strain>
    </source>
</reference>
<evidence type="ECO:0000256" key="1">
    <source>
        <dbReference type="ARBA" id="ARBA00022598"/>
    </source>
</evidence>
<comment type="caution">
    <text evidence="4">The sequence shown here is derived from an EMBL/GenBank/DDBJ whole genome shotgun (WGS) entry which is preliminary data.</text>
</comment>
<proteinExistence type="predicted"/>
<dbReference type="Gene3D" id="3.30.1490.20">
    <property type="entry name" value="ATP-grasp fold, A domain"/>
    <property type="match status" value="1"/>
</dbReference>
<protein>
    <recommendedName>
        <fullName evidence="6">ATP-grasp domain-containing protein</fullName>
    </recommendedName>
</protein>
<dbReference type="EMBL" id="BRPK01000007">
    <property type="protein sequence ID" value="GLB39984.1"/>
    <property type="molecule type" value="Genomic_DNA"/>
</dbReference>
<evidence type="ECO:0000313" key="5">
    <source>
        <dbReference type="Proteomes" id="UP001063166"/>
    </source>
</evidence>
<evidence type="ECO:0000256" key="2">
    <source>
        <dbReference type="ARBA" id="ARBA00022741"/>
    </source>
</evidence>
<sequence length="268" mass="30136">MQNTAQLEVVFKDCNEPLKLNISCEFREPPIESIRTFQAGDFISRPVRLLQYVSYDNPFPQIARISHELCVDKFATRTFVSSFENCTVQSFSFADADELRQQIESGHLAGLKSPLIIKPSNGSTSEGLFKVSSIAATTTTDVFKRHDYPTLDDQTGTTGLSAGFVETGMITPSGLPAREVEVIKKDLQCVVAGRLRVGRVHVEGRMRDSEVRFVREEDDVWRLEPVEAAEREERPKAKCFLLEINPRAPEIVVSFMSARTYGMDYFGL</sequence>
<dbReference type="GO" id="GO:0016874">
    <property type="term" value="F:ligase activity"/>
    <property type="evidence" value="ECO:0007669"/>
    <property type="project" value="UniProtKB-KW"/>
</dbReference>
<evidence type="ECO:0000256" key="3">
    <source>
        <dbReference type="ARBA" id="ARBA00022840"/>
    </source>
</evidence>
<gene>
    <name evidence="4" type="ORF">LshimejAT787_0704940</name>
</gene>
<organism evidence="4 5">
    <name type="scientific">Lyophyllum shimeji</name>
    <name type="common">Hon-shimeji</name>
    <name type="synonym">Tricholoma shimeji</name>
    <dbReference type="NCBI Taxonomy" id="47721"/>
    <lineage>
        <taxon>Eukaryota</taxon>
        <taxon>Fungi</taxon>
        <taxon>Dikarya</taxon>
        <taxon>Basidiomycota</taxon>
        <taxon>Agaricomycotina</taxon>
        <taxon>Agaricomycetes</taxon>
        <taxon>Agaricomycetidae</taxon>
        <taxon>Agaricales</taxon>
        <taxon>Tricholomatineae</taxon>
        <taxon>Lyophyllaceae</taxon>
        <taxon>Lyophyllum</taxon>
    </lineage>
</organism>
<keyword evidence="5" id="KW-1185">Reference proteome</keyword>
<dbReference type="SUPFAM" id="SSF56059">
    <property type="entry name" value="Glutathione synthetase ATP-binding domain-like"/>
    <property type="match status" value="1"/>
</dbReference>
<evidence type="ECO:0000313" key="4">
    <source>
        <dbReference type="EMBL" id="GLB39984.1"/>
    </source>
</evidence>
<dbReference type="InterPro" id="IPR052032">
    <property type="entry name" value="ATP-dep_AA_Ligase"/>
</dbReference>
<dbReference type="PANTHER" id="PTHR43585">
    <property type="entry name" value="FUMIPYRROLE BIOSYNTHESIS PROTEIN C"/>
    <property type="match status" value="1"/>
</dbReference>
<keyword evidence="2" id="KW-0547">Nucleotide-binding</keyword>